<gene>
    <name evidence="2" type="ORF">HUK68_16850</name>
</gene>
<dbReference type="AlphaFoldDB" id="A0A6N1X812"/>
<proteinExistence type="predicted"/>
<evidence type="ECO:0000256" key="1">
    <source>
        <dbReference type="SAM" id="MobiDB-lite"/>
    </source>
</evidence>
<accession>A0A6N1X812</accession>
<evidence type="ECO:0000313" key="3">
    <source>
        <dbReference type="Proteomes" id="UP000509579"/>
    </source>
</evidence>
<feature type="region of interest" description="Disordered" evidence="1">
    <location>
        <begin position="1"/>
        <end position="23"/>
    </location>
</feature>
<dbReference type="EMBL" id="CP054840">
    <property type="protein sequence ID" value="QKV54443.1"/>
    <property type="molecule type" value="Genomic_DNA"/>
</dbReference>
<dbReference type="Proteomes" id="UP000509579">
    <property type="component" value="Chromosome"/>
</dbReference>
<organism evidence="2 3">
    <name type="scientific">Comamonas antarctica</name>
    <dbReference type="NCBI Taxonomy" id="2743470"/>
    <lineage>
        <taxon>Bacteria</taxon>
        <taxon>Pseudomonadati</taxon>
        <taxon>Pseudomonadota</taxon>
        <taxon>Betaproteobacteria</taxon>
        <taxon>Burkholderiales</taxon>
        <taxon>Comamonadaceae</taxon>
        <taxon>Comamonas</taxon>
    </lineage>
</organism>
<dbReference type="GO" id="GO:0006355">
    <property type="term" value="P:regulation of DNA-templated transcription"/>
    <property type="evidence" value="ECO:0007669"/>
    <property type="project" value="InterPro"/>
</dbReference>
<dbReference type="RefSeq" id="WP_175505243.1">
    <property type="nucleotide sequence ID" value="NZ_CAURQT010000005.1"/>
</dbReference>
<evidence type="ECO:0000313" key="2">
    <source>
        <dbReference type="EMBL" id="QKV54443.1"/>
    </source>
</evidence>
<sequence length="65" mass="7309">MALKDKPRESAAPQTPETDSVSTGDIVKLTFNVPKSTRQHWKQAALHRHMTVTDLIVEAMEKHLS</sequence>
<dbReference type="InterPro" id="IPR010985">
    <property type="entry name" value="Ribbon_hlx_hlx"/>
</dbReference>
<protein>
    <recommendedName>
        <fullName evidence="4">Plasmid segregation centromere-binding protein ParG</fullName>
    </recommendedName>
</protein>
<dbReference type="SUPFAM" id="SSF47598">
    <property type="entry name" value="Ribbon-helix-helix"/>
    <property type="match status" value="1"/>
</dbReference>
<name>A0A6N1X812_9BURK</name>
<feature type="compositionally biased region" description="Polar residues" evidence="1">
    <location>
        <begin position="12"/>
        <end position="23"/>
    </location>
</feature>
<keyword evidence="3" id="KW-1185">Reference proteome</keyword>
<evidence type="ECO:0008006" key="4">
    <source>
        <dbReference type="Google" id="ProtNLM"/>
    </source>
</evidence>
<dbReference type="KEGG" id="aant:HUK68_16850"/>
<reference evidence="2 3" key="1">
    <citation type="submission" date="2020-06" db="EMBL/GenBank/DDBJ databases">
        <title>Acidovorax antarctica sp. nov., isolated from Corinth ice sheet soil, Antarctic Fields Peninsula.</title>
        <authorList>
            <person name="Xu Q."/>
            <person name="Peng F."/>
        </authorList>
    </citation>
    <scope>NUCLEOTIDE SEQUENCE [LARGE SCALE GENOMIC DNA]</scope>
    <source>
        <strain evidence="2 3">16-35-5</strain>
    </source>
</reference>